<feature type="region of interest" description="Disordered" evidence="1">
    <location>
        <begin position="374"/>
        <end position="393"/>
    </location>
</feature>
<gene>
    <name evidence="2" type="ORF">SAMN04488050_11773</name>
</gene>
<dbReference type="AlphaFoldDB" id="A0A1I6WCI1"/>
<dbReference type="STRING" id="311180.SAMN04488050_11773"/>
<organism evidence="2 3">
    <name type="scientific">Alloyangia pacifica</name>
    <dbReference type="NCBI Taxonomy" id="311180"/>
    <lineage>
        <taxon>Bacteria</taxon>
        <taxon>Pseudomonadati</taxon>
        <taxon>Pseudomonadota</taxon>
        <taxon>Alphaproteobacteria</taxon>
        <taxon>Rhodobacterales</taxon>
        <taxon>Roseobacteraceae</taxon>
        <taxon>Alloyangia</taxon>
    </lineage>
</organism>
<evidence type="ECO:0000313" key="2">
    <source>
        <dbReference type="EMBL" id="SFT23264.1"/>
    </source>
</evidence>
<reference evidence="3" key="1">
    <citation type="submission" date="2016-10" db="EMBL/GenBank/DDBJ databases">
        <authorList>
            <person name="Varghese N."/>
            <person name="Submissions S."/>
        </authorList>
    </citation>
    <scope>NUCLEOTIDE SEQUENCE [LARGE SCALE GENOMIC DNA]</scope>
    <source>
        <strain evidence="3">DSM 26894</strain>
    </source>
</reference>
<proteinExistence type="predicted"/>
<dbReference type="Proteomes" id="UP000199392">
    <property type="component" value="Unassembled WGS sequence"/>
</dbReference>
<accession>A0A1I6WCI1</accession>
<evidence type="ECO:0000313" key="3">
    <source>
        <dbReference type="Proteomes" id="UP000199392"/>
    </source>
</evidence>
<evidence type="ECO:0000256" key="1">
    <source>
        <dbReference type="SAM" id="MobiDB-lite"/>
    </source>
</evidence>
<protein>
    <submittedName>
        <fullName evidence="2">Uncharacterized protein</fullName>
    </submittedName>
</protein>
<dbReference type="EMBL" id="FOZW01000017">
    <property type="protein sequence ID" value="SFT23264.1"/>
    <property type="molecule type" value="Genomic_DNA"/>
</dbReference>
<dbReference type="OrthoDB" id="7734559at2"/>
<name>A0A1I6WCI1_9RHOB</name>
<sequence length="461" mass="48025">MSRLLPRLPGLSRRRLPAPLSASDAGLPGACTSAGIEIPIREVPPEQAACARLVDLGRSLARQDRWAALGDALGEADGSRQLTPAGTPVARLICDGALEDVTARAAASVAQGDLEGTLATMRGFIAALGATTEDPFKALLAARAHLAAARLWRRAGPCGLTEVQRAAAARDHMDAAHLLLRPHPPSQHGSAALAAARCAVIEVLPDPVSRLATEFEALIAAEPACPEHLRAYGRALCPARFGTWPGLERAARRLAMLTRATWGGGAYTWIWLDVLASQPEGFGHLDAELFTAGLHDILDGGPGHPVDPQRHQHLANFFAAWSAARPTVVSRAGAGTGAGSGADEACAQVTSCLGWVVTDHLRELHPALWGGGQPDAPSPAAPTCVPTGPDQDAAKKAGTATARAVLEKVFADQLARGRSVIFTEDGIALRPAGSASCTLAPCAALAYPRRNLRDEDPPCLT</sequence>
<keyword evidence="3" id="KW-1185">Reference proteome</keyword>